<proteinExistence type="predicted"/>
<dbReference type="AlphaFoldDB" id="A0AAI8V7A0"/>
<evidence type="ECO:0000313" key="1">
    <source>
        <dbReference type="EMBL" id="CAJ2499734.1"/>
    </source>
</evidence>
<gene>
    <name evidence="1" type="ORF">KHLLAP_LOCUS202</name>
</gene>
<reference evidence="1" key="1">
    <citation type="submission" date="2023-10" db="EMBL/GenBank/DDBJ databases">
        <authorList>
            <person name="Hackl T."/>
        </authorList>
    </citation>
    <scope>NUCLEOTIDE SEQUENCE</scope>
</reference>
<comment type="caution">
    <text evidence="1">The sequence shown here is derived from an EMBL/GenBank/DDBJ whole genome shotgun (WGS) entry which is preliminary data.</text>
</comment>
<sequence length="180" mass="21051">MERIRHTPAMLAREAGYEGEAGFGRWIIPLLRDELHDTPADDGDESRLKLAKQLVRADKAYMPSNSYPGLIKFANPDMNEILMEYTSQILIEFNELYPSYRPNKPDFQAADFYWVYQALAKARMDIEYRLVRPFMVVFHQHGRRRFGKQLNYSMFSEKELEDLVKDSYNAAEEICGRPDA</sequence>
<accession>A0AAI8V7A0</accession>
<protein>
    <submittedName>
        <fullName evidence="1">Uu.00g025870.m01.CDS01</fullName>
    </submittedName>
</protein>
<name>A0AAI8V7A0_9PEZI</name>
<dbReference type="EMBL" id="CAUWAG010000003">
    <property type="protein sequence ID" value="CAJ2499734.1"/>
    <property type="molecule type" value="Genomic_DNA"/>
</dbReference>
<evidence type="ECO:0000313" key="2">
    <source>
        <dbReference type="Proteomes" id="UP001295740"/>
    </source>
</evidence>
<dbReference type="Proteomes" id="UP001295740">
    <property type="component" value="Unassembled WGS sequence"/>
</dbReference>
<organism evidence="1 2">
    <name type="scientific">Anthostomella pinea</name>
    <dbReference type="NCBI Taxonomy" id="933095"/>
    <lineage>
        <taxon>Eukaryota</taxon>
        <taxon>Fungi</taxon>
        <taxon>Dikarya</taxon>
        <taxon>Ascomycota</taxon>
        <taxon>Pezizomycotina</taxon>
        <taxon>Sordariomycetes</taxon>
        <taxon>Xylariomycetidae</taxon>
        <taxon>Xylariales</taxon>
        <taxon>Xylariaceae</taxon>
        <taxon>Anthostomella</taxon>
    </lineage>
</organism>
<keyword evidence="2" id="KW-1185">Reference proteome</keyword>